<dbReference type="AlphaFoldDB" id="A0A2G2YZX0"/>
<feature type="domain" description="Protein kinase" evidence="1">
    <location>
        <begin position="384"/>
        <end position="670"/>
    </location>
</feature>
<dbReference type="Gramene" id="PHT75273">
    <property type="protein sequence ID" value="PHT75273"/>
    <property type="gene ID" value="T459_18795"/>
</dbReference>
<dbReference type="PANTHER" id="PTHR46238">
    <property type="entry name" value="REVERSE TRANSCRIPTASE DOMAIN-CONTAINING PROTEIN"/>
    <property type="match status" value="1"/>
</dbReference>
<organism evidence="2 3">
    <name type="scientific">Capsicum annuum</name>
    <name type="common">Capsicum pepper</name>
    <dbReference type="NCBI Taxonomy" id="4072"/>
    <lineage>
        <taxon>Eukaryota</taxon>
        <taxon>Viridiplantae</taxon>
        <taxon>Streptophyta</taxon>
        <taxon>Embryophyta</taxon>
        <taxon>Tracheophyta</taxon>
        <taxon>Spermatophyta</taxon>
        <taxon>Magnoliopsida</taxon>
        <taxon>eudicotyledons</taxon>
        <taxon>Gunneridae</taxon>
        <taxon>Pentapetalae</taxon>
        <taxon>asterids</taxon>
        <taxon>lamiids</taxon>
        <taxon>Solanales</taxon>
        <taxon>Solanaceae</taxon>
        <taxon>Solanoideae</taxon>
        <taxon>Capsiceae</taxon>
        <taxon>Capsicum</taxon>
    </lineage>
</organism>
<dbReference type="SMART" id="SM00220">
    <property type="entry name" value="S_TKc"/>
    <property type="match status" value="1"/>
</dbReference>
<sequence length="673" mass="76889">MDFPPPPTAPPFIIPTRRYIPESRPALLQVAQIPDSGTKTEYLECKFSELSQEDGVVVELDSQVIQKRESLKYLGSMIQGNGEIDEDATHRVGARWLKWRLVSGVLVKVAEMRMLRWMCGLTRKDKVRNEIIREKVGVASVEDKMREMRLRWFGHVMRRGSDAPVRRCETLAIDGFRRGRGRPKKYWREVIRHDMEQLQLTEDMTLDRKVWRMQIRISSNGNFDFQTNFINDDEVPRFEIQKDVYYSVDDLNNSTSSLLLEPKVTALGLISEKIQSKIPQMLDAIRVINNAYLFGYKRICHPQTQWVTNAVGGIKMWLGLDDDEAIEEAVSSAYTTKIRRILYRCIPLRAHTDFMAAWFIAEPIRSLDYTLTLERNPSLLATTLAGVRPEDSGSHGDVYKVSILEDGNEWRLSKNDYAFKVSRNLSLGHLTNEAGVLIHMPFANTIRIVGEGFGEFNDKRVFFLVTKWVSGGNLHDKMKGYIPCAQIIKILNGIAYALHLLYASICGCVVDLKPANILLDEDDNPVLCDFGSFRFSGEKVSGAFSGTPLYHDNTYGGHGFKPWKHPLAEMQAATHARDIFAFGVITFQLLTDEVNTFQSERGKQAYGRNFSLRIDAYIDEEKDLGELVKECLRDELDNAKQLLRIAAKCVSMKSQRPSAFEILQKFQELFEEN</sequence>
<dbReference type="Gene3D" id="1.10.510.10">
    <property type="entry name" value="Transferase(Phosphotransferase) domain 1"/>
    <property type="match status" value="1"/>
</dbReference>
<evidence type="ECO:0000259" key="1">
    <source>
        <dbReference type="PROSITE" id="PS50011"/>
    </source>
</evidence>
<reference evidence="2 3" key="1">
    <citation type="journal article" date="2014" name="Nat. Genet.">
        <title>Genome sequence of the hot pepper provides insights into the evolution of pungency in Capsicum species.</title>
        <authorList>
            <person name="Kim S."/>
            <person name="Park M."/>
            <person name="Yeom S.I."/>
            <person name="Kim Y.M."/>
            <person name="Lee J.M."/>
            <person name="Lee H.A."/>
            <person name="Seo E."/>
            <person name="Choi J."/>
            <person name="Cheong K."/>
            <person name="Kim K.T."/>
            <person name="Jung K."/>
            <person name="Lee G.W."/>
            <person name="Oh S.K."/>
            <person name="Bae C."/>
            <person name="Kim S.B."/>
            <person name="Lee H.Y."/>
            <person name="Kim S.Y."/>
            <person name="Kim M.S."/>
            <person name="Kang B.C."/>
            <person name="Jo Y.D."/>
            <person name="Yang H.B."/>
            <person name="Jeong H.J."/>
            <person name="Kang W.H."/>
            <person name="Kwon J.K."/>
            <person name="Shin C."/>
            <person name="Lim J.Y."/>
            <person name="Park J.H."/>
            <person name="Huh J.H."/>
            <person name="Kim J.S."/>
            <person name="Kim B.D."/>
            <person name="Cohen O."/>
            <person name="Paran I."/>
            <person name="Suh M.C."/>
            <person name="Lee S.B."/>
            <person name="Kim Y.K."/>
            <person name="Shin Y."/>
            <person name="Noh S.J."/>
            <person name="Park J."/>
            <person name="Seo Y.S."/>
            <person name="Kwon S.Y."/>
            <person name="Kim H.A."/>
            <person name="Park J.M."/>
            <person name="Kim H.J."/>
            <person name="Choi S.B."/>
            <person name="Bosland P.W."/>
            <person name="Reeves G."/>
            <person name="Jo S.H."/>
            <person name="Lee B.W."/>
            <person name="Cho H.T."/>
            <person name="Choi H.S."/>
            <person name="Lee M.S."/>
            <person name="Yu Y."/>
            <person name="Do Choi Y."/>
            <person name="Park B.S."/>
            <person name="van Deynze A."/>
            <person name="Ashrafi H."/>
            <person name="Hill T."/>
            <person name="Kim W.T."/>
            <person name="Pai H.S."/>
            <person name="Ahn H.K."/>
            <person name="Yeam I."/>
            <person name="Giovannoni J.J."/>
            <person name="Rose J.K."/>
            <person name="Sorensen I."/>
            <person name="Lee S.J."/>
            <person name="Kim R.W."/>
            <person name="Choi I.Y."/>
            <person name="Choi B.S."/>
            <person name="Lim J.S."/>
            <person name="Lee Y.H."/>
            <person name="Choi D."/>
        </authorList>
    </citation>
    <scope>NUCLEOTIDE SEQUENCE [LARGE SCALE GENOMIC DNA]</scope>
    <source>
        <strain evidence="3">cv. CM334</strain>
    </source>
</reference>
<dbReference type="EMBL" id="AYRZ02000007">
    <property type="protein sequence ID" value="PHT75273.1"/>
    <property type="molecule type" value="Genomic_DNA"/>
</dbReference>
<dbReference type="InterPro" id="IPR000719">
    <property type="entry name" value="Prot_kinase_dom"/>
</dbReference>
<dbReference type="Proteomes" id="UP000222542">
    <property type="component" value="Unassembled WGS sequence"/>
</dbReference>
<dbReference type="GO" id="GO:0004672">
    <property type="term" value="F:protein kinase activity"/>
    <property type="evidence" value="ECO:0007669"/>
    <property type="project" value="InterPro"/>
</dbReference>
<evidence type="ECO:0000313" key="2">
    <source>
        <dbReference type="EMBL" id="PHT75273.1"/>
    </source>
</evidence>
<dbReference type="PROSITE" id="PS50011">
    <property type="entry name" value="PROTEIN_KINASE_DOM"/>
    <property type="match status" value="1"/>
</dbReference>
<comment type="caution">
    <text evidence="2">The sequence shown here is derived from an EMBL/GenBank/DDBJ whole genome shotgun (WGS) entry which is preliminary data.</text>
</comment>
<name>A0A2G2YZX0_CAPAN</name>
<reference evidence="2 3" key="2">
    <citation type="journal article" date="2017" name="Genome Biol.">
        <title>New reference genome sequences of hot pepper reveal the massive evolution of plant disease-resistance genes by retroduplication.</title>
        <authorList>
            <person name="Kim S."/>
            <person name="Park J."/>
            <person name="Yeom S.I."/>
            <person name="Kim Y.M."/>
            <person name="Seo E."/>
            <person name="Kim K.T."/>
            <person name="Kim M.S."/>
            <person name="Lee J.M."/>
            <person name="Cheong K."/>
            <person name="Shin H.S."/>
            <person name="Kim S.B."/>
            <person name="Han K."/>
            <person name="Lee J."/>
            <person name="Park M."/>
            <person name="Lee H.A."/>
            <person name="Lee H.Y."/>
            <person name="Lee Y."/>
            <person name="Oh S."/>
            <person name="Lee J.H."/>
            <person name="Choi E."/>
            <person name="Choi E."/>
            <person name="Lee S.E."/>
            <person name="Jeon J."/>
            <person name="Kim H."/>
            <person name="Choi G."/>
            <person name="Song H."/>
            <person name="Lee J."/>
            <person name="Lee S.C."/>
            <person name="Kwon J.K."/>
            <person name="Lee H.Y."/>
            <person name="Koo N."/>
            <person name="Hong Y."/>
            <person name="Kim R.W."/>
            <person name="Kang W.H."/>
            <person name="Huh J.H."/>
            <person name="Kang B.C."/>
            <person name="Yang T.J."/>
            <person name="Lee Y.H."/>
            <person name="Bennetzen J.L."/>
            <person name="Choi D."/>
        </authorList>
    </citation>
    <scope>NUCLEOTIDE SEQUENCE [LARGE SCALE GENOMIC DNA]</scope>
    <source>
        <strain evidence="3">cv. CM334</strain>
    </source>
</reference>
<dbReference type="Pfam" id="PF00069">
    <property type="entry name" value="Pkinase"/>
    <property type="match status" value="1"/>
</dbReference>
<dbReference type="GO" id="GO:0005524">
    <property type="term" value="F:ATP binding"/>
    <property type="evidence" value="ECO:0007669"/>
    <property type="project" value="InterPro"/>
</dbReference>
<dbReference type="SUPFAM" id="SSF56112">
    <property type="entry name" value="Protein kinase-like (PK-like)"/>
    <property type="match status" value="1"/>
</dbReference>
<gene>
    <name evidence="2" type="ORF">T459_18795</name>
</gene>
<accession>A0A2G2YZX0</accession>
<dbReference type="PANTHER" id="PTHR46238:SF8">
    <property type="entry name" value="ENDONUCLEASE_EXONUCLEASE_PHOSPHATASE DOMAIN-CONTAINING PROTEIN"/>
    <property type="match status" value="1"/>
</dbReference>
<keyword evidence="3" id="KW-1185">Reference proteome</keyword>
<proteinExistence type="predicted"/>
<protein>
    <recommendedName>
        <fullName evidence="1">Protein kinase domain-containing protein</fullName>
    </recommendedName>
</protein>
<dbReference type="InterPro" id="IPR011009">
    <property type="entry name" value="Kinase-like_dom_sf"/>
</dbReference>
<evidence type="ECO:0000313" key="3">
    <source>
        <dbReference type="Proteomes" id="UP000222542"/>
    </source>
</evidence>